<accession>A0A4Z2E823</accession>
<protein>
    <submittedName>
        <fullName evidence="1">Uncharacterized protein</fullName>
    </submittedName>
</protein>
<name>A0A4Z2E823_9TELE</name>
<evidence type="ECO:0000313" key="1">
    <source>
        <dbReference type="EMBL" id="TNN24911.1"/>
    </source>
</evidence>
<proteinExistence type="predicted"/>
<gene>
    <name evidence="1" type="ORF">EYF80_064963</name>
</gene>
<sequence length="37" mass="4679">MIYDLSLFKYLSNHRFGKKRLESLEFIMIYIYFTHFL</sequence>
<evidence type="ECO:0000313" key="2">
    <source>
        <dbReference type="Proteomes" id="UP000314294"/>
    </source>
</evidence>
<organism evidence="1 2">
    <name type="scientific">Liparis tanakae</name>
    <name type="common">Tanaka's snailfish</name>
    <dbReference type="NCBI Taxonomy" id="230148"/>
    <lineage>
        <taxon>Eukaryota</taxon>
        <taxon>Metazoa</taxon>
        <taxon>Chordata</taxon>
        <taxon>Craniata</taxon>
        <taxon>Vertebrata</taxon>
        <taxon>Euteleostomi</taxon>
        <taxon>Actinopterygii</taxon>
        <taxon>Neopterygii</taxon>
        <taxon>Teleostei</taxon>
        <taxon>Neoteleostei</taxon>
        <taxon>Acanthomorphata</taxon>
        <taxon>Eupercaria</taxon>
        <taxon>Perciformes</taxon>
        <taxon>Cottioidei</taxon>
        <taxon>Cottales</taxon>
        <taxon>Liparidae</taxon>
        <taxon>Liparis</taxon>
    </lineage>
</organism>
<dbReference type="Proteomes" id="UP000314294">
    <property type="component" value="Unassembled WGS sequence"/>
</dbReference>
<dbReference type="EMBL" id="SRLO01013959">
    <property type="protein sequence ID" value="TNN24911.1"/>
    <property type="molecule type" value="Genomic_DNA"/>
</dbReference>
<comment type="caution">
    <text evidence="1">The sequence shown here is derived from an EMBL/GenBank/DDBJ whole genome shotgun (WGS) entry which is preliminary data.</text>
</comment>
<keyword evidence="2" id="KW-1185">Reference proteome</keyword>
<reference evidence="1 2" key="1">
    <citation type="submission" date="2019-03" db="EMBL/GenBank/DDBJ databases">
        <title>First draft genome of Liparis tanakae, snailfish: a comprehensive survey of snailfish specific genes.</title>
        <authorList>
            <person name="Kim W."/>
            <person name="Song I."/>
            <person name="Jeong J.-H."/>
            <person name="Kim D."/>
            <person name="Kim S."/>
            <person name="Ryu S."/>
            <person name="Song J.Y."/>
            <person name="Lee S.K."/>
        </authorList>
    </citation>
    <scope>NUCLEOTIDE SEQUENCE [LARGE SCALE GENOMIC DNA]</scope>
    <source>
        <tissue evidence="1">Muscle</tissue>
    </source>
</reference>
<dbReference type="AlphaFoldDB" id="A0A4Z2E823"/>